<sequence length="227" mass="25507">MSKENFHCDLSQLYGEFNDALLRKDKQGAVDVIIDYLKSGDVCLERLYTDVFSSCLQGIASNHKTQKIPIWEEHFRTQVVRTCVELCYPCAVKQGEAKGLHGSAVSFCLEGEYHELGARIVTDFLISLGVDANFIGANTPRKEALDAVLAFRPNLVCISVTNYYHLHKLRDFIADVKEACLMQGVIPPIFVVGGYGVKYSSQVKDQILADYYIFSLKELKKVKENVL</sequence>
<dbReference type="Gene3D" id="1.10.1240.10">
    <property type="entry name" value="Methionine synthase domain"/>
    <property type="match status" value="1"/>
</dbReference>
<organism evidence="2">
    <name type="scientific">Proteinivorax hydrogeniformans</name>
    <dbReference type="NCBI Taxonomy" id="1826727"/>
    <lineage>
        <taxon>Bacteria</taxon>
        <taxon>Bacillati</taxon>
        <taxon>Bacillota</taxon>
        <taxon>Clostridia</taxon>
        <taxon>Eubacteriales</taxon>
        <taxon>Proteinivoracaceae</taxon>
        <taxon>Proteinivorax</taxon>
    </lineage>
</organism>
<dbReference type="InterPro" id="IPR036594">
    <property type="entry name" value="Meth_synthase_dom"/>
</dbReference>
<dbReference type="RefSeq" id="WP_353893533.1">
    <property type="nucleotide sequence ID" value="NZ_CP159485.1"/>
</dbReference>
<dbReference type="CDD" id="cd02065">
    <property type="entry name" value="B12-binding_like"/>
    <property type="match status" value="1"/>
</dbReference>
<dbReference type="EMBL" id="CP159485">
    <property type="protein sequence ID" value="XCI28983.1"/>
    <property type="molecule type" value="Genomic_DNA"/>
</dbReference>
<reference evidence="2" key="2">
    <citation type="submission" date="2024-06" db="EMBL/GenBank/DDBJ databases">
        <authorList>
            <person name="Petrova K.O."/>
            <person name="Toshchakov S.V."/>
            <person name="Boltjanskaja Y.V."/>
            <person name="Kevbrin V.V."/>
        </authorList>
    </citation>
    <scope>NUCLEOTIDE SEQUENCE</scope>
    <source>
        <strain evidence="2">Z-710</strain>
    </source>
</reference>
<dbReference type="InterPro" id="IPR006158">
    <property type="entry name" value="Cobalamin-bd"/>
</dbReference>
<evidence type="ECO:0000259" key="1">
    <source>
        <dbReference type="PROSITE" id="PS51332"/>
    </source>
</evidence>
<accession>A0AAU8HUC0</accession>
<reference evidence="2" key="1">
    <citation type="journal article" date="2018" name="Antonie Van Leeuwenhoek">
        <title>Proteinivorax hydrogeniformans sp. nov., an anaerobic, haloalkaliphilic bacterium fermenting proteinaceous compounds with high hydrogen production.</title>
        <authorList>
            <person name="Boltyanskaya Y."/>
            <person name="Detkova E."/>
            <person name="Pimenov N."/>
            <person name="Kevbrin V."/>
        </authorList>
    </citation>
    <scope>NUCLEOTIDE SEQUENCE</scope>
    <source>
        <strain evidence="2">Z-710</strain>
    </source>
</reference>
<proteinExistence type="predicted"/>
<dbReference type="InterPro" id="IPR036724">
    <property type="entry name" value="Cobalamin-bd_sf"/>
</dbReference>
<name>A0AAU8HUC0_9FIRM</name>
<feature type="domain" description="B12-binding" evidence="1">
    <location>
        <begin position="101"/>
        <end position="227"/>
    </location>
</feature>
<dbReference type="SUPFAM" id="SSF52242">
    <property type="entry name" value="Cobalamin (vitamin B12)-binding domain"/>
    <property type="match status" value="1"/>
</dbReference>
<dbReference type="Pfam" id="PF02310">
    <property type="entry name" value="B12-binding"/>
    <property type="match status" value="1"/>
</dbReference>
<gene>
    <name evidence="2" type="ORF">PRVXH_000279</name>
</gene>
<evidence type="ECO:0000313" key="2">
    <source>
        <dbReference type="EMBL" id="XCI28983.1"/>
    </source>
</evidence>
<dbReference type="GO" id="GO:0031419">
    <property type="term" value="F:cobalamin binding"/>
    <property type="evidence" value="ECO:0007669"/>
    <property type="project" value="InterPro"/>
</dbReference>
<dbReference type="PROSITE" id="PS51332">
    <property type="entry name" value="B12_BINDING"/>
    <property type="match status" value="1"/>
</dbReference>
<dbReference type="AlphaFoldDB" id="A0AAU8HUC0"/>
<dbReference type="Gene3D" id="3.40.50.280">
    <property type="entry name" value="Cobalamin-binding domain"/>
    <property type="match status" value="1"/>
</dbReference>
<protein>
    <submittedName>
        <fullName evidence="2">Cobalamin-dependent protein</fullName>
    </submittedName>
</protein>
<dbReference type="GO" id="GO:0046872">
    <property type="term" value="F:metal ion binding"/>
    <property type="evidence" value="ECO:0007669"/>
    <property type="project" value="InterPro"/>
</dbReference>